<dbReference type="Gene3D" id="1.10.10.60">
    <property type="entry name" value="Homeodomain-like"/>
    <property type="match status" value="1"/>
</dbReference>
<evidence type="ECO:0000313" key="4">
    <source>
        <dbReference type="Proteomes" id="UP000001947"/>
    </source>
</evidence>
<dbReference type="Pfam" id="PF02954">
    <property type="entry name" value="HTH_8"/>
    <property type="match status" value="1"/>
</dbReference>
<name>Q21KK1_SACD2</name>
<protein>
    <submittedName>
        <fullName evidence="3">Helix-turn-helix, Fis-type</fullName>
    </submittedName>
</protein>
<evidence type="ECO:0000259" key="2">
    <source>
        <dbReference type="Pfam" id="PF02954"/>
    </source>
</evidence>
<feature type="domain" description="DNA binding HTH" evidence="2">
    <location>
        <begin position="262"/>
        <end position="289"/>
    </location>
</feature>
<dbReference type="GO" id="GO:0043565">
    <property type="term" value="F:sequence-specific DNA binding"/>
    <property type="evidence" value="ECO:0007669"/>
    <property type="project" value="InterPro"/>
</dbReference>
<keyword evidence="4" id="KW-1185">Reference proteome</keyword>
<dbReference type="STRING" id="203122.Sde_1516"/>
<accession>Q21KK1</accession>
<feature type="transmembrane region" description="Helical" evidence="1">
    <location>
        <begin position="94"/>
        <end position="112"/>
    </location>
</feature>
<feature type="transmembrane region" description="Helical" evidence="1">
    <location>
        <begin position="31"/>
        <end position="52"/>
    </location>
</feature>
<feature type="transmembrane region" description="Helical" evidence="1">
    <location>
        <begin position="132"/>
        <end position="153"/>
    </location>
</feature>
<feature type="transmembrane region" description="Helical" evidence="1">
    <location>
        <begin position="58"/>
        <end position="82"/>
    </location>
</feature>
<organism evidence="3 4">
    <name type="scientific">Saccharophagus degradans (strain 2-40 / ATCC 43961 / DSM 17024)</name>
    <dbReference type="NCBI Taxonomy" id="203122"/>
    <lineage>
        <taxon>Bacteria</taxon>
        <taxon>Pseudomonadati</taxon>
        <taxon>Pseudomonadota</taxon>
        <taxon>Gammaproteobacteria</taxon>
        <taxon>Cellvibrionales</taxon>
        <taxon>Cellvibrionaceae</taxon>
        <taxon>Saccharophagus</taxon>
    </lineage>
</organism>
<dbReference type="eggNOG" id="COG2204">
    <property type="taxonomic scope" value="Bacteria"/>
</dbReference>
<feature type="transmembrane region" description="Helical" evidence="1">
    <location>
        <begin position="191"/>
        <end position="211"/>
    </location>
</feature>
<dbReference type="InterPro" id="IPR002197">
    <property type="entry name" value="HTH_Fis"/>
</dbReference>
<dbReference type="GeneID" id="98613190"/>
<sequence length="301" mass="33440">MLYAIPSISAIAIKLVLLWRARQSLLITNQAFLAVFISLLALNISEMLLFTLNLKESGATILVMAHYIFGLFSILSVLGITLSITRQVFPIRTLATFGCLMAIFIAIPGLAIEGTKSIGYSYTRIQGPYYFVVQLALLVPFSASIGLLIHGALRSKSKEIKNKCSVLLICLTPSFVSLFIIVALMQFGFQINATVVISFSINILLFGLLYLEGKYHIYGLLSSLPGTKYNDSARILTQALFDPNMPLEKAKELMDIEKTRYTLELTRGNQSEAARILGVSRPTICRRIKLIESQYTKARKL</sequence>
<keyword evidence="1" id="KW-0472">Membrane</keyword>
<dbReference type="PRINTS" id="PR01590">
    <property type="entry name" value="HTHFIS"/>
</dbReference>
<dbReference type="EMBL" id="CP000282">
    <property type="protein sequence ID" value="ABD80778.1"/>
    <property type="molecule type" value="Genomic_DNA"/>
</dbReference>
<dbReference type="AlphaFoldDB" id="Q21KK1"/>
<evidence type="ECO:0000256" key="1">
    <source>
        <dbReference type="SAM" id="Phobius"/>
    </source>
</evidence>
<proteinExistence type="predicted"/>
<dbReference type="HOGENOM" id="CLU_924047_0_0_6"/>
<evidence type="ECO:0000313" key="3">
    <source>
        <dbReference type="EMBL" id="ABD80778.1"/>
    </source>
</evidence>
<feature type="transmembrane region" description="Helical" evidence="1">
    <location>
        <begin position="165"/>
        <end position="185"/>
    </location>
</feature>
<dbReference type="Proteomes" id="UP000001947">
    <property type="component" value="Chromosome"/>
</dbReference>
<dbReference type="OrthoDB" id="5705271at2"/>
<reference evidence="3 4" key="1">
    <citation type="journal article" date="2008" name="PLoS Genet.">
        <title>Complete genome sequence of the complex carbohydrate-degrading marine bacterium, Saccharophagus degradans strain 2-40 T.</title>
        <authorList>
            <person name="Weiner R.M."/>
            <person name="Taylor L.E.II."/>
            <person name="Henrissat B."/>
            <person name="Hauser L."/>
            <person name="Land M."/>
            <person name="Coutinho P.M."/>
            <person name="Rancurel C."/>
            <person name="Saunders E.H."/>
            <person name="Longmire A.G."/>
            <person name="Zhang H."/>
            <person name="Bayer E.A."/>
            <person name="Gilbert H.J."/>
            <person name="Larimer F."/>
            <person name="Zhulin I.B."/>
            <person name="Ekborg N.A."/>
            <person name="Lamed R."/>
            <person name="Richardson P.M."/>
            <person name="Borovok I."/>
            <person name="Hutcheson S."/>
        </authorList>
    </citation>
    <scope>NUCLEOTIDE SEQUENCE [LARGE SCALE GENOMIC DNA]</scope>
    <source>
        <strain evidence="4">2-40 / ATCC 43961 / DSM 17024</strain>
    </source>
</reference>
<dbReference type="KEGG" id="sde:Sde_1516"/>
<keyword evidence="1" id="KW-0812">Transmembrane</keyword>
<dbReference type="RefSeq" id="WP_011467998.1">
    <property type="nucleotide sequence ID" value="NC_007912.1"/>
</dbReference>
<dbReference type="InterPro" id="IPR009057">
    <property type="entry name" value="Homeodomain-like_sf"/>
</dbReference>
<dbReference type="SUPFAM" id="SSF46689">
    <property type="entry name" value="Homeodomain-like"/>
    <property type="match status" value="1"/>
</dbReference>
<gene>
    <name evidence="3" type="ordered locus">Sde_1516</name>
</gene>
<keyword evidence="1" id="KW-1133">Transmembrane helix</keyword>